<dbReference type="EMBL" id="BGZK01000538">
    <property type="protein sequence ID" value="GBP49164.1"/>
    <property type="molecule type" value="Genomic_DNA"/>
</dbReference>
<dbReference type="AlphaFoldDB" id="A0A4C1WG83"/>
<accession>A0A4C1WG83</accession>
<comment type="caution">
    <text evidence="1">The sequence shown here is derived from an EMBL/GenBank/DDBJ whole genome shotgun (WGS) entry which is preliminary data.</text>
</comment>
<dbReference type="Proteomes" id="UP000299102">
    <property type="component" value="Unassembled WGS sequence"/>
</dbReference>
<gene>
    <name evidence="1" type="ORF">EVAR_80832_1</name>
</gene>
<sequence length="127" mass="13739">MTGPTLTSIGEIISFGYCVFDQNIMRLQSRRASGAPPGGGCSRSRTTFGLHTNCKLQTRRSYQSFWMICCRCETQARLGSSEIAELVLVLGPNEVLTTARTDPRGRWLVSDANGSANAHAINIGSAL</sequence>
<evidence type="ECO:0000313" key="1">
    <source>
        <dbReference type="EMBL" id="GBP49164.1"/>
    </source>
</evidence>
<proteinExistence type="predicted"/>
<keyword evidence="2" id="KW-1185">Reference proteome</keyword>
<reference evidence="1 2" key="1">
    <citation type="journal article" date="2019" name="Commun. Biol.">
        <title>The bagworm genome reveals a unique fibroin gene that provides high tensile strength.</title>
        <authorList>
            <person name="Kono N."/>
            <person name="Nakamura H."/>
            <person name="Ohtoshi R."/>
            <person name="Tomita M."/>
            <person name="Numata K."/>
            <person name="Arakawa K."/>
        </authorList>
    </citation>
    <scope>NUCLEOTIDE SEQUENCE [LARGE SCALE GENOMIC DNA]</scope>
</reference>
<organism evidence="1 2">
    <name type="scientific">Eumeta variegata</name>
    <name type="common">Bagworm moth</name>
    <name type="synonym">Eumeta japonica</name>
    <dbReference type="NCBI Taxonomy" id="151549"/>
    <lineage>
        <taxon>Eukaryota</taxon>
        <taxon>Metazoa</taxon>
        <taxon>Ecdysozoa</taxon>
        <taxon>Arthropoda</taxon>
        <taxon>Hexapoda</taxon>
        <taxon>Insecta</taxon>
        <taxon>Pterygota</taxon>
        <taxon>Neoptera</taxon>
        <taxon>Endopterygota</taxon>
        <taxon>Lepidoptera</taxon>
        <taxon>Glossata</taxon>
        <taxon>Ditrysia</taxon>
        <taxon>Tineoidea</taxon>
        <taxon>Psychidae</taxon>
        <taxon>Oiketicinae</taxon>
        <taxon>Eumeta</taxon>
    </lineage>
</organism>
<protein>
    <submittedName>
        <fullName evidence="1">Uncharacterized protein</fullName>
    </submittedName>
</protein>
<name>A0A4C1WG83_EUMVA</name>
<evidence type="ECO:0000313" key="2">
    <source>
        <dbReference type="Proteomes" id="UP000299102"/>
    </source>
</evidence>